<proteinExistence type="predicted"/>
<dbReference type="EMBL" id="AYRZ02000012">
    <property type="protein sequence ID" value="PHT66336.1"/>
    <property type="molecule type" value="Genomic_DNA"/>
</dbReference>
<name>A0A2G2Y993_CAPAN</name>
<dbReference type="Gramene" id="PHT66336">
    <property type="protein sequence ID" value="PHT66336"/>
    <property type="gene ID" value="T459_30761"/>
</dbReference>
<dbReference type="Proteomes" id="UP000222542">
    <property type="component" value="Unassembled WGS sequence"/>
</dbReference>
<keyword evidence="2" id="KW-1185">Reference proteome</keyword>
<evidence type="ECO:0000313" key="1">
    <source>
        <dbReference type="EMBL" id="PHT66336.1"/>
    </source>
</evidence>
<dbReference type="AlphaFoldDB" id="A0A2G2Y993"/>
<accession>A0A2G2Y993</accession>
<gene>
    <name evidence="1" type="ORF">T459_30761</name>
</gene>
<comment type="caution">
    <text evidence="1">The sequence shown here is derived from an EMBL/GenBank/DDBJ whole genome shotgun (WGS) entry which is preliminary data.</text>
</comment>
<organism evidence="1 2">
    <name type="scientific">Capsicum annuum</name>
    <name type="common">Capsicum pepper</name>
    <dbReference type="NCBI Taxonomy" id="4072"/>
    <lineage>
        <taxon>Eukaryota</taxon>
        <taxon>Viridiplantae</taxon>
        <taxon>Streptophyta</taxon>
        <taxon>Embryophyta</taxon>
        <taxon>Tracheophyta</taxon>
        <taxon>Spermatophyta</taxon>
        <taxon>Magnoliopsida</taxon>
        <taxon>eudicotyledons</taxon>
        <taxon>Gunneridae</taxon>
        <taxon>Pentapetalae</taxon>
        <taxon>asterids</taxon>
        <taxon>lamiids</taxon>
        <taxon>Solanales</taxon>
        <taxon>Solanaceae</taxon>
        <taxon>Solanoideae</taxon>
        <taxon>Capsiceae</taxon>
        <taxon>Capsicum</taxon>
    </lineage>
</organism>
<protein>
    <recommendedName>
        <fullName evidence="3">Zinc finger PMZ-type domain-containing protein</fullName>
    </recommendedName>
</protein>
<evidence type="ECO:0000313" key="2">
    <source>
        <dbReference type="Proteomes" id="UP000222542"/>
    </source>
</evidence>
<sequence length="121" mass="13901">MTTNIAKSLNSMLLDEREYPVVAIFNSSAHRFGEIFRKRYEEVNNSRTPFVPIDKKILRENMTEGDKLYVNNIIGSTDEFTVLDCGSSSKVNLLIRSWSCRKFDSVKFPCAYAMAALRLKH</sequence>
<reference evidence="1 2" key="2">
    <citation type="journal article" date="2017" name="Genome Biol.">
        <title>New reference genome sequences of hot pepper reveal the massive evolution of plant disease-resistance genes by retroduplication.</title>
        <authorList>
            <person name="Kim S."/>
            <person name="Park J."/>
            <person name="Yeom S.I."/>
            <person name="Kim Y.M."/>
            <person name="Seo E."/>
            <person name="Kim K.T."/>
            <person name="Kim M.S."/>
            <person name="Lee J.M."/>
            <person name="Cheong K."/>
            <person name="Shin H.S."/>
            <person name="Kim S.B."/>
            <person name="Han K."/>
            <person name="Lee J."/>
            <person name="Park M."/>
            <person name="Lee H.A."/>
            <person name="Lee H.Y."/>
            <person name="Lee Y."/>
            <person name="Oh S."/>
            <person name="Lee J.H."/>
            <person name="Choi E."/>
            <person name="Choi E."/>
            <person name="Lee S.E."/>
            <person name="Jeon J."/>
            <person name="Kim H."/>
            <person name="Choi G."/>
            <person name="Song H."/>
            <person name="Lee J."/>
            <person name="Lee S.C."/>
            <person name="Kwon J.K."/>
            <person name="Lee H.Y."/>
            <person name="Koo N."/>
            <person name="Hong Y."/>
            <person name="Kim R.W."/>
            <person name="Kang W.H."/>
            <person name="Huh J.H."/>
            <person name="Kang B.C."/>
            <person name="Yang T.J."/>
            <person name="Lee Y.H."/>
            <person name="Bennetzen J.L."/>
            <person name="Choi D."/>
        </authorList>
    </citation>
    <scope>NUCLEOTIDE SEQUENCE [LARGE SCALE GENOMIC DNA]</scope>
    <source>
        <strain evidence="2">cv. CM334</strain>
    </source>
</reference>
<reference evidence="1 2" key="1">
    <citation type="journal article" date="2014" name="Nat. Genet.">
        <title>Genome sequence of the hot pepper provides insights into the evolution of pungency in Capsicum species.</title>
        <authorList>
            <person name="Kim S."/>
            <person name="Park M."/>
            <person name="Yeom S.I."/>
            <person name="Kim Y.M."/>
            <person name="Lee J.M."/>
            <person name="Lee H.A."/>
            <person name="Seo E."/>
            <person name="Choi J."/>
            <person name="Cheong K."/>
            <person name="Kim K.T."/>
            <person name="Jung K."/>
            <person name="Lee G.W."/>
            <person name="Oh S.K."/>
            <person name="Bae C."/>
            <person name="Kim S.B."/>
            <person name="Lee H.Y."/>
            <person name="Kim S.Y."/>
            <person name="Kim M.S."/>
            <person name="Kang B.C."/>
            <person name="Jo Y.D."/>
            <person name="Yang H.B."/>
            <person name="Jeong H.J."/>
            <person name="Kang W.H."/>
            <person name="Kwon J.K."/>
            <person name="Shin C."/>
            <person name="Lim J.Y."/>
            <person name="Park J.H."/>
            <person name="Huh J.H."/>
            <person name="Kim J.S."/>
            <person name="Kim B.D."/>
            <person name="Cohen O."/>
            <person name="Paran I."/>
            <person name="Suh M.C."/>
            <person name="Lee S.B."/>
            <person name="Kim Y.K."/>
            <person name="Shin Y."/>
            <person name="Noh S.J."/>
            <person name="Park J."/>
            <person name="Seo Y.S."/>
            <person name="Kwon S.Y."/>
            <person name="Kim H.A."/>
            <person name="Park J.M."/>
            <person name="Kim H.J."/>
            <person name="Choi S.B."/>
            <person name="Bosland P.W."/>
            <person name="Reeves G."/>
            <person name="Jo S.H."/>
            <person name="Lee B.W."/>
            <person name="Cho H.T."/>
            <person name="Choi H.S."/>
            <person name="Lee M.S."/>
            <person name="Yu Y."/>
            <person name="Do Choi Y."/>
            <person name="Park B.S."/>
            <person name="van Deynze A."/>
            <person name="Ashrafi H."/>
            <person name="Hill T."/>
            <person name="Kim W.T."/>
            <person name="Pai H.S."/>
            <person name="Ahn H.K."/>
            <person name="Yeam I."/>
            <person name="Giovannoni J.J."/>
            <person name="Rose J.K."/>
            <person name="Sorensen I."/>
            <person name="Lee S.J."/>
            <person name="Kim R.W."/>
            <person name="Choi I.Y."/>
            <person name="Choi B.S."/>
            <person name="Lim J.S."/>
            <person name="Lee Y.H."/>
            <person name="Choi D."/>
        </authorList>
    </citation>
    <scope>NUCLEOTIDE SEQUENCE [LARGE SCALE GENOMIC DNA]</scope>
    <source>
        <strain evidence="2">cv. CM334</strain>
    </source>
</reference>
<evidence type="ECO:0008006" key="3">
    <source>
        <dbReference type="Google" id="ProtNLM"/>
    </source>
</evidence>